<evidence type="ECO:0000313" key="1">
    <source>
        <dbReference type="EMBL" id="JAD32513.1"/>
    </source>
</evidence>
<reference evidence="1" key="1">
    <citation type="submission" date="2014-09" db="EMBL/GenBank/DDBJ databases">
        <authorList>
            <person name="Magalhaes I.L.F."/>
            <person name="Oliveira U."/>
            <person name="Santos F.R."/>
            <person name="Vidigal T.H.D.A."/>
            <person name="Brescovit A.D."/>
            <person name="Santos A.J."/>
        </authorList>
    </citation>
    <scope>NUCLEOTIDE SEQUENCE</scope>
    <source>
        <tissue evidence="1">Shoot tissue taken approximately 20 cm above the soil surface</tissue>
    </source>
</reference>
<dbReference type="EMBL" id="GBRH01218550">
    <property type="protein sequence ID" value="JAD79345.1"/>
    <property type="molecule type" value="Transcribed_RNA"/>
</dbReference>
<dbReference type="AlphaFoldDB" id="A0A0A8Z472"/>
<protein>
    <submittedName>
        <fullName evidence="1">Uncharacterized protein</fullName>
    </submittedName>
</protein>
<reference evidence="1" key="2">
    <citation type="journal article" date="2015" name="Data Brief">
        <title>Shoot transcriptome of the giant reed, Arundo donax.</title>
        <authorList>
            <person name="Barrero R.A."/>
            <person name="Guerrero F.D."/>
            <person name="Moolhuijzen P."/>
            <person name="Goolsby J.A."/>
            <person name="Tidwell J."/>
            <person name="Bellgard S.E."/>
            <person name="Bellgard M.I."/>
        </authorList>
    </citation>
    <scope>NUCLEOTIDE SEQUENCE</scope>
    <source>
        <tissue evidence="1">Shoot tissue taken approximately 20 cm above the soil surface</tissue>
    </source>
</reference>
<sequence length="45" mass="5442">MISKHSMSVLMCSVMLSTTRYRLFLTFQSPMQCFCYFFNNYILEK</sequence>
<proteinExistence type="predicted"/>
<organism evidence="1">
    <name type="scientific">Arundo donax</name>
    <name type="common">Giant reed</name>
    <name type="synonym">Donax arundinaceus</name>
    <dbReference type="NCBI Taxonomy" id="35708"/>
    <lineage>
        <taxon>Eukaryota</taxon>
        <taxon>Viridiplantae</taxon>
        <taxon>Streptophyta</taxon>
        <taxon>Embryophyta</taxon>
        <taxon>Tracheophyta</taxon>
        <taxon>Spermatophyta</taxon>
        <taxon>Magnoliopsida</taxon>
        <taxon>Liliopsida</taxon>
        <taxon>Poales</taxon>
        <taxon>Poaceae</taxon>
        <taxon>PACMAD clade</taxon>
        <taxon>Arundinoideae</taxon>
        <taxon>Arundineae</taxon>
        <taxon>Arundo</taxon>
    </lineage>
</organism>
<dbReference type="EMBL" id="GBRH01265382">
    <property type="protein sequence ID" value="JAD32513.1"/>
    <property type="molecule type" value="Transcribed_RNA"/>
</dbReference>
<accession>A0A0A8Z472</accession>
<name>A0A0A8Z472_ARUDO</name>